<dbReference type="PROSITE" id="PS51257">
    <property type="entry name" value="PROKAR_LIPOPROTEIN"/>
    <property type="match status" value="1"/>
</dbReference>
<keyword evidence="2 5" id="KW-0326">Glycosidase</keyword>
<evidence type="ECO:0000256" key="3">
    <source>
        <dbReference type="SAM" id="MobiDB-lite"/>
    </source>
</evidence>
<name>A0ABW6FEN6_9ACTN</name>
<evidence type="ECO:0000313" key="6">
    <source>
        <dbReference type="Proteomes" id="UP001598448"/>
    </source>
</evidence>
<dbReference type="Gene3D" id="3.20.20.80">
    <property type="entry name" value="Glycosidases"/>
    <property type="match status" value="1"/>
</dbReference>
<proteinExistence type="predicted"/>
<dbReference type="GO" id="GO:0004565">
    <property type="term" value="F:beta-galactosidase activity"/>
    <property type="evidence" value="ECO:0007669"/>
    <property type="project" value="UniProtKB-EC"/>
</dbReference>
<evidence type="ECO:0000256" key="1">
    <source>
        <dbReference type="ARBA" id="ARBA00022801"/>
    </source>
</evidence>
<gene>
    <name evidence="5" type="ORF">ACFWJN_03385</name>
</gene>
<evidence type="ECO:0000256" key="2">
    <source>
        <dbReference type="ARBA" id="ARBA00023295"/>
    </source>
</evidence>
<keyword evidence="6" id="KW-1185">Reference proteome</keyword>
<reference evidence="5 6" key="1">
    <citation type="submission" date="2024-09" db="EMBL/GenBank/DDBJ databases">
        <title>The Natural Products Discovery Center: Release of the First 8490 Sequenced Strains for Exploring Actinobacteria Biosynthetic Diversity.</title>
        <authorList>
            <person name="Kalkreuter E."/>
            <person name="Kautsar S.A."/>
            <person name="Yang D."/>
            <person name="Bader C.D."/>
            <person name="Teijaro C.N."/>
            <person name="Fluegel L."/>
            <person name="Davis C.M."/>
            <person name="Simpson J.R."/>
            <person name="Lauterbach L."/>
            <person name="Steele A.D."/>
            <person name="Gui C."/>
            <person name="Meng S."/>
            <person name="Li G."/>
            <person name="Viehrig K."/>
            <person name="Ye F."/>
            <person name="Su P."/>
            <person name="Kiefer A.F."/>
            <person name="Nichols A."/>
            <person name="Cepeda A.J."/>
            <person name="Yan W."/>
            <person name="Fan B."/>
            <person name="Jiang Y."/>
            <person name="Adhikari A."/>
            <person name="Zheng C.-J."/>
            <person name="Schuster L."/>
            <person name="Cowan T.M."/>
            <person name="Smanski M.J."/>
            <person name="Chevrette M.G."/>
            <person name="De Carvalho L.P.S."/>
            <person name="Shen B."/>
        </authorList>
    </citation>
    <scope>NUCLEOTIDE SEQUENCE [LARGE SCALE GENOMIC DNA]</scope>
    <source>
        <strain evidence="5 6">NPDC058348</strain>
    </source>
</reference>
<dbReference type="InterPro" id="IPR017853">
    <property type="entry name" value="GH"/>
</dbReference>
<dbReference type="RefSeq" id="WP_386708239.1">
    <property type="nucleotide sequence ID" value="NZ_JBHXIJ010000011.1"/>
</dbReference>
<dbReference type="EC" id="3.2.1.23" evidence="5"/>
<accession>A0ABW6FEN6</accession>
<dbReference type="EMBL" id="JBHXIJ010000011">
    <property type="protein sequence ID" value="MFD5098017.1"/>
    <property type="molecule type" value="Genomic_DNA"/>
</dbReference>
<dbReference type="InterPro" id="IPR013529">
    <property type="entry name" value="Glyco_hydro_42_N"/>
</dbReference>
<comment type="caution">
    <text evidence="5">The sequence shown here is derived from an EMBL/GenBank/DDBJ whole genome shotgun (WGS) entry which is preliminary data.</text>
</comment>
<dbReference type="Proteomes" id="UP001598448">
    <property type="component" value="Unassembled WGS sequence"/>
</dbReference>
<feature type="region of interest" description="Disordered" evidence="3">
    <location>
        <begin position="203"/>
        <end position="236"/>
    </location>
</feature>
<sequence length="440" mass="49566">MTPARREAFRRAATRAAVYRKHIGIVAVALLVVACAGAPQRGEGPRYEFGTLQTMPEKADLERSNGIQVAHLQIFWNRYETSEGEYSSTYLESVKSELERFQRAGSLVEVSLGLHHAPSWLFEDYPEAAYVDQYGNRLTEAPNMVFSQTVREKAQRYIDRVARDIGLANFWAVRVGVSGTGEFSYPSTDDELTREHAYWAFDDNAQSPDGAGQPPTTPANPFPGWRPGQRDHEGKEFTEDQVREWYDWYLRALADAVNWQIEYYKSLRYDGFLKVLVAGTGYYPGDYRRAVEHYLDTTVENRLVPLGAGFFKTLGHVRDHRNVHVVPTSLVDGTGEPTNNGCEATDRHVDVLDPPRHVPDAWSSMRWVTRIARHYDFTLVSGESAGPQVSAYYPGVMSDAADQMRSCGLRGLMWAFDSNLYDGTPGSSLADYSAVISRYN</sequence>
<evidence type="ECO:0000259" key="4">
    <source>
        <dbReference type="Pfam" id="PF02449"/>
    </source>
</evidence>
<organism evidence="5 6">
    <name type="scientific">Streptomyces albidochromogenes</name>
    <dbReference type="NCBI Taxonomy" id="329524"/>
    <lineage>
        <taxon>Bacteria</taxon>
        <taxon>Bacillati</taxon>
        <taxon>Actinomycetota</taxon>
        <taxon>Actinomycetes</taxon>
        <taxon>Kitasatosporales</taxon>
        <taxon>Streptomycetaceae</taxon>
        <taxon>Streptomyces</taxon>
    </lineage>
</organism>
<protein>
    <submittedName>
        <fullName evidence="5">Beta-galactosidase</fullName>
        <ecNumber evidence="5">3.2.1.23</ecNumber>
    </submittedName>
</protein>
<dbReference type="Pfam" id="PF02449">
    <property type="entry name" value="Glyco_hydro_42"/>
    <property type="match status" value="1"/>
</dbReference>
<evidence type="ECO:0000313" key="5">
    <source>
        <dbReference type="EMBL" id="MFD5098017.1"/>
    </source>
</evidence>
<keyword evidence="1 5" id="KW-0378">Hydrolase</keyword>
<dbReference type="SUPFAM" id="SSF51445">
    <property type="entry name" value="(Trans)glycosidases"/>
    <property type="match status" value="1"/>
</dbReference>
<feature type="domain" description="Glycoside hydrolase family 42 N-terminal" evidence="4">
    <location>
        <begin position="53"/>
        <end position="163"/>
    </location>
</feature>